<dbReference type="Proteomes" id="UP000198287">
    <property type="component" value="Unassembled WGS sequence"/>
</dbReference>
<keyword evidence="3" id="KW-1185">Reference proteome</keyword>
<dbReference type="InterPro" id="IPR032675">
    <property type="entry name" value="LRR_dom_sf"/>
</dbReference>
<name>A0A226DRS3_FOLCA</name>
<gene>
    <name evidence="2" type="ORF">Fcan01_17281</name>
</gene>
<reference evidence="2 3" key="1">
    <citation type="submission" date="2015-12" db="EMBL/GenBank/DDBJ databases">
        <title>The genome of Folsomia candida.</title>
        <authorList>
            <person name="Faddeeva A."/>
            <person name="Derks M.F."/>
            <person name="Anvar Y."/>
            <person name="Smit S."/>
            <person name="Van Straalen N."/>
            <person name="Roelofs D."/>
        </authorList>
    </citation>
    <scope>NUCLEOTIDE SEQUENCE [LARGE SCALE GENOMIC DNA]</scope>
    <source>
        <strain evidence="2 3">VU population</strain>
        <tissue evidence="2">Whole body</tissue>
    </source>
</reference>
<evidence type="ECO:0000259" key="1">
    <source>
        <dbReference type="Pfam" id="PF00646"/>
    </source>
</evidence>
<accession>A0A226DRS3</accession>
<dbReference type="AlphaFoldDB" id="A0A226DRS3"/>
<dbReference type="Pfam" id="PF00646">
    <property type="entry name" value="F-box"/>
    <property type="match status" value="1"/>
</dbReference>
<evidence type="ECO:0000313" key="2">
    <source>
        <dbReference type="EMBL" id="OXA48225.1"/>
    </source>
</evidence>
<proteinExistence type="predicted"/>
<organism evidence="2 3">
    <name type="scientific">Folsomia candida</name>
    <name type="common">Springtail</name>
    <dbReference type="NCBI Taxonomy" id="158441"/>
    <lineage>
        <taxon>Eukaryota</taxon>
        <taxon>Metazoa</taxon>
        <taxon>Ecdysozoa</taxon>
        <taxon>Arthropoda</taxon>
        <taxon>Hexapoda</taxon>
        <taxon>Collembola</taxon>
        <taxon>Entomobryomorpha</taxon>
        <taxon>Isotomoidea</taxon>
        <taxon>Isotomidae</taxon>
        <taxon>Proisotominae</taxon>
        <taxon>Folsomia</taxon>
    </lineage>
</organism>
<feature type="domain" description="F-box" evidence="1">
    <location>
        <begin position="16"/>
        <end position="41"/>
    </location>
</feature>
<protein>
    <recommendedName>
        <fullName evidence="1">F-box domain-containing protein</fullName>
    </recommendedName>
</protein>
<dbReference type="EMBL" id="LNIX01000012">
    <property type="protein sequence ID" value="OXA48225.1"/>
    <property type="molecule type" value="Genomic_DNA"/>
</dbReference>
<comment type="caution">
    <text evidence="2">The sequence shown here is derived from an EMBL/GenBank/DDBJ whole genome shotgun (WGS) entry which is preliminary data.</text>
</comment>
<dbReference type="InterPro" id="IPR001810">
    <property type="entry name" value="F-box_dom"/>
</dbReference>
<sequence>MNSSEDPALEKALMNPLILDNILSHMDFTTLKTARCVCTAWDDIATPILGRKGRITFSKFKGMAIFNPKLATNVSLCLDSNCDCLLNCRCGSDPMSSPALIMLEVSNHLTELHLWVGSRFNARQHEAPTSRSCGSGQDFRSVGPSAILQGLLNCAPKAEELIITMFEGSPDWELSGTNVKILRFRYLDLYKSYRSVHYPYYFERVNFSISTILDRFTNSLEKLELGYSDFVGFKSPKWILNFSAPNLTHLTILDADKYDLENFLDVTHLPKLTNLSVRHYRISQLFQTSQRCHEEVKSLELDISTYCYQKDALVASAIAHLFPSVTEFKVKLKVETYTELFTTDLAEAVGSFRAWELAKGEIIVNGVSPDVVAAVLEEFDDFELTDRVRDALVACRSSRHIYMAGLSMDEDTRNNLRALIAEWNLSVFL</sequence>
<dbReference type="InterPro" id="IPR036047">
    <property type="entry name" value="F-box-like_dom_sf"/>
</dbReference>
<dbReference type="SUPFAM" id="SSF52047">
    <property type="entry name" value="RNI-like"/>
    <property type="match status" value="1"/>
</dbReference>
<dbReference type="SUPFAM" id="SSF81383">
    <property type="entry name" value="F-box domain"/>
    <property type="match status" value="1"/>
</dbReference>
<evidence type="ECO:0000313" key="3">
    <source>
        <dbReference type="Proteomes" id="UP000198287"/>
    </source>
</evidence>
<dbReference type="Gene3D" id="3.80.10.10">
    <property type="entry name" value="Ribonuclease Inhibitor"/>
    <property type="match status" value="1"/>
</dbReference>